<keyword evidence="5 9" id="KW-0418">Kinase</keyword>
<dbReference type="SUPFAM" id="SSF55874">
    <property type="entry name" value="ATPase domain of HSP90 chaperone/DNA topoisomerase II/histidine kinase"/>
    <property type="match status" value="1"/>
</dbReference>
<dbReference type="InterPro" id="IPR003594">
    <property type="entry name" value="HATPase_dom"/>
</dbReference>
<evidence type="ECO:0000256" key="4">
    <source>
        <dbReference type="ARBA" id="ARBA00022679"/>
    </source>
</evidence>
<dbReference type="Proteomes" id="UP001174932">
    <property type="component" value="Unassembled WGS sequence"/>
</dbReference>
<evidence type="ECO:0000256" key="6">
    <source>
        <dbReference type="SAM" id="MobiDB-lite"/>
    </source>
</evidence>
<accession>A0ABT8YH37</accession>
<feature type="compositionally biased region" description="Basic and acidic residues" evidence="6">
    <location>
        <begin position="486"/>
        <end position="498"/>
    </location>
</feature>
<dbReference type="CDD" id="cd00082">
    <property type="entry name" value="HisKA"/>
    <property type="match status" value="1"/>
</dbReference>
<reference evidence="9" key="1">
    <citation type="journal article" date="2015" name="Int. J. Syst. Evol. Microbiol.">
        <title>Rhizobium alvei sp. nov., isolated from a freshwater river.</title>
        <authorList>
            <person name="Sheu S.Y."/>
            <person name="Huang H.W."/>
            <person name="Young C.C."/>
            <person name="Chen W.M."/>
        </authorList>
    </citation>
    <scope>NUCLEOTIDE SEQUENCE</scope>
    <source>
        <strain evidence="9">TNR-22</strain>
    </source>
</reference>
<dbReference type="Pfam" id="PF02518">
    <property type="entry name" value="HATPase_c"/>
    <property type="match status" value="1"/>
</dbReference>
<dbReference type="InterPro" id="IPR036097">
    <property type="entry name" value="HisK_dim/P_sf"/>
</dbReference>
<gene>
    <name evidence="9" type="ORF">Q4481_02065</name>
</gene>
<evidence type="ECO:0000256" key="5">
    <source>
        <dbReference type="ARBA" id="ARBA00022777"/>
    </source>
</evidence>
<dbReference type="PROSITE" id="PS50109">
    <property type="entry name" value="HIS_KIN"/>
    <property type="match status" value="1"/>
</dbReference>
<comment type="catalytic activity">
    <reaction evidence="1">
        <text>ATP + protein L-histidine = ADP + protein N-phospho-L-histidine.</text>
        <dbReference type="EC" id="2.7.13.3"/>
    </reaction>
</comment>
<dbReference type="InterPro" id="IPR004358">
    <property type="entry name" value="Sig_transdc_His_kin-like_C"/>
</dbReference>
<dbReference type="PROSITE" id="PS50113">
    <property type="entry name" value="PAC"/>
    <property type="match status" value="1"/>
</dbReference>
<proteinExistence type="predicted"/>
<evidence type="ECO:0000256" key="2">
    <source>
        <dbReference type="ARBA" id="ARBA00012438"/>
    </source>
</evidence>
<dbReference type="Pfam" id="PF00512">
    <property type="entry name" value="HisKA"/>
    <property type="match status" value="1"/>
</dbReference>
<keyword evidence="10" id="KW-1185">Reference proteome</keyword>
<dbReference type="EC" id="2.7.13.3" evidence="2"/>
<keyword evidence="4" id="KW-0808">Transferase</keyword>
<feature type="domain" description="Histidine kinase" evidence="7">
    <location>
        <begin position="240"/>
        <end position="460"/>
    </location>
</feature>
<evidence type="ECO:0000259" key="7">
    <source>
        <dbReference type="PROSITE" id="PS50109"/>
    </source>
</evidence>
<dbReference type="InterPro" id="IPR005467">
    <property type="entry name" value="His_kinase_dom"/>
</dbReference>
<name>A0ABT8YH37_9HYPH</name>
<evidence type="ECO:0000313" key="10">
    <source>
        <dbReference type="Proteomes" id="UP001174932"/>
    </source>
</evidence>
<dbReference type="CDD" id="cd16922">
    <property type="entry name" value="HATPase_EvgS-ArcB-TorS-like"/>
    <property type="match status" value="1"/>
</dbReference>
<dbReference type="SMART" id="SM00387">
    <property type="entry name" value="HATPase_c"/>
    <property type="match status" value="1"/>
</dbReference>
<dbReference type="Gene3D" id="1.10.287.130">
    <property type="match status" value="1"/>
</dbReference>
<evidence type="ECO:0000259" key="8">
    <source>
        <dbReference type="PROSITE" id="PS50113"/>
    </source>
</evidence>
<feature type="domain" description="PAC" evidence="8">
    <location>
        <begin position="168"/>
        <end position="222"/>
    </location>
</feature>
<dbReference type="EMBL" id="JAUOZU010000001">
    <property type="protein sequence ID" value="MDO6962722.1"/>
    <property type="molecule type" value="Genomic_DNA"/>
</dbReference>
<dbReference type="Gene3D" id="3.30.565.10">
    <property type="entry name" value="Histidine kinase-like ATPase, C-terminal domain"/>
    <property type="match status" value="1"/>
</dbReference>
<comment type="caution">
    <text evidence="9">The sequence shown here is derived from an EMBL/GenBank/DDBJ whole genome shotgun (WGS) entry which is preliminary data.</text>
</comment>
<dbReference type="PANTHER" id="PTHR43047">
    <property type="entry name" value="TWO-COMPONENT HISTIDINE PROTEIN KINASE"/>
    <property type="match status" value="1"/>
</dbReference>
<dbReference type="Gene3D" id="3.30.450.20">
    <property type="entry name" value="PAS domain"/>
    <property type="match status" value="1"/>
</dbReference>
<evidence type="ECO:0000256" key="3">
    <source>
        <dbReference type="ARBA" id="ARBA00022553"/>
    </source>
</evidence>
<keyword evidence="3" id="KW-0597">Phosphoprotein</keyword>
<evidence type="ECO:0000313" key="9">
    <source>
        <dbReference type="EMBL" id="MDO6962722.1"/>
    </source>
</evidence>
<dbReference type="PANTHER" id="PTHR43047:SF72">
    <property type="entry name" value="OSMOSENSING HISTIDINE PROTEIN KINASE SLN1"/>
    <property type="match status" value="1"/>
</dbReference>
<dbReference type="SUPFAM" id="SSF55785">
    <property type="entry name" value="PYP-like sensor domain (PAS domain)"/>
    <property type="match status" value="1"/>
</dbReference>
<dbReference type="InterPro" id="IPR000700">
    <property type="entry name" value="PAS-assoc_C"/>
</dbReference>
<dbReference type="SUPFAM" id="SSF47384">
    <property type="entry name" value="Homodimeric domain of signal transducing histidine kinase"/>
    <property type="match status" value="1"/>
</dbReference>
<sequence length="498" mass="53547">MSVKSKIAGMMLMRADERQTPKRDRAMFRQRHFALSATAAVATLPIALALGADWSLVLPASFVSFASCLIGCAGFSMLNPKQSQPLAVSSVAPPVRPASEQLLLDGLDGLVSRHDASGQILSATGAGCAGFGLAGHLAPSAFLDCIHVTGRLSWLQAIDSLRQGANRSEAHFRMTLPGRDGILTPVHCRLVSERDGDGNLSGFLAHTIDLTAQQALDEEVRHWMLEARSANDAKTRFLAAVSHELRTPLNAILGFSDILIGEYFGKFENERQKEYVELINQSGNHLLAVVNTMLDMSKIEAGRYELIKEHFSIAAAIHTVDEMLGLQARKKNVTLAARVARGLDEVVGDRRAIQQVLINLVNNAIKFTESGGVVTVDARIEGRNLVLSVSDTGIGISPEKLVHIGKPFMQVQNDYTRQYEGTGLGLALVKGLVGLHGGTFRIESEEGKGTVITVTVPSDGEADEASESFDFPPRLTTEPVSSNPAGEDRHGTAEAKIA</sequence>
<organism evidence="9 10">
    <name type="scientific">Rhizobium alvei</name>
    <dbReference type="NCBI Taxonomy" id="1132659"/>
    <lineage>
        <taxon>Bacteria</taxon>
        <taxon>Pseudomonadati</taxon>
        <taxon>Pseudomonadota</taxon>
        <taxon>Alphaproteobacteria</taxon>
        <taxon>Hyphomicrobiales</taxon>
        <taxon>Rhizobiaceae</taxon>
        <taxon>Rhizobium/Agrobacterium group</taxon>
        <taxon>Rhizobium</taxon>
    </lineage>
</organism>
<dbReference type="RefSeq" id="WP_304374602.1">
    <property type="nucleotide sequence ID" value="NZ_JAUOZU010000001.1"/>
</dbReference>
<dbReference type="InterPro" id="IPR035965">
    <property type="entry name" value="PAS-like_dom_sf"/>
</dbReference>
<dbReference type="InterPro" id="IPR036890">
    <property type="entry name" value="HATPase_C_sf"/>
</dbReference>
<dbReference type="GO" id="GO:0016301">
    <property type="term" value="F:kinase activity"/>
    <property type="evidence" value="ECO:0007669"/>
    <property type="project" value="UniProtKB-KW"/>
</dbReference>
<feature type="region of interest" description="Disordered" evidence="6">
    <location>
        <begin position="458"/>
        <end position="498"/>
    </location>
</feature>
<dbReference type="PRINTS" id="PR00344">
    <property type="entry name" value="BCTRLSENSOR"/>
</dbReference>
<evidence type="ECO:0000256" key="1">
    <source>
        <dbReference type="ARBA" id="ARBA00000085"/>
    </source>
</evidence>
<dbReference type="InterPro" id="IPR003661">
    <property type="entry name" value="HisK_dim/P_dom"/>
</dbReference>
<reference evidence="9" key="2">
    <citation type="submission" date="2023-07" db="EMBL/GenBank/DDBJ databases">
        <authorList>
            <person name="Shen H."/>
        </authorList>
    </citation>
    <scope>NUCLEOTIDE SEQUENCE</scope>
    <source>
        <strain evidence="9">TNR-22</strain>
    </source>
</reference>
<protein>
    <recommendedName>
        <fullName evidence="2">histidine kinase</fullName>
        <ecNumber evidence="2">2.7.13.3</ecNumber>
    </recommendedName>
</protein>
<dbReference type="SMART" id="SM00388">
    <property type="entry name" value="HisKA"/>
    <property type="match status" value="1"/>
</dbReference>